<accession>A0A9N9PJA9</accession>
<feature type="non-terminal residue" evidence="1">
    <location>
        <position position="47"/>
    </location>
</feature>
<gene>
    <name evidence="1" type="ORF">RFULGI_LOCUS19737</name>
</gene>
<dbReference type="Proteomes" id="UP000789396">
    <property type="component" value="Unassembled WGS sequence"/>
</dbReference>
<evidence type="ECO:0000313" key="2">
    <source>
        <dbReference type="Proteomes" id="UP000789396"/>
    </source>
</evidence>
<keyword evidence="2" id="KW-1185">Reference proteome</keyword>
<proteinExistence type="predicted"/>
<evidence type="ECO:0000313" key="1">
    <source>
        <dbReference type="EMBL" id="CAG8822092.1"/>
    </source>
</evidence>
<organism evidence="1 2">
    <name type="scientific">Racocetra fulgida</name>
    <dbReference type="NCBI Taxonomy" id="60492"/>
    <lineage>
        <taxon>Eukaryota</taxon>
        <taxon>Fungi</taxon>
        <taxon>Fungi incertae sedis</taxon>
        <taxon>Mucoromycota</taxon>
        <taxon>Glomeromycotina</taxon>
        <taxon>Glomeromycetes</taxon>
        <taxon>Diversisporales</taxon>
        <taxon>Gigasporaceae</taxon>
        <taxon>Racocetra</taxon>
    </lineage>
</organism>
<dbReference type="EMBL" id="CAJVPZ010101586">
    <property type="protein sequence ID" value="CAG8822092.1"/>
    <property type="molecule type" value="Genomic_DNA"/>
</dbReference>
<reference evidence="1" key="1">
    <citation type="submission" date="2021-06" db="EMBL/GenBank/DDBJ databases">
        <authorList>
            <person name="Kallberg Y."/>
            <person name="Tangrot J."/>
            <person name="Rosling A."/>
        </authorList>
    </citation>
    <scope>NUCLEOTIDE SEQUENCE</scope>
    <source>
        <strain evidence="1">IN212</strain>
    </source>
</reference>
<name>A0A9N9PJA9_9GLOM</name>
<dbReference type="AlphaFoldDB" id="A0A9N9PJA9"/>
<feature type="non-terminal residue" evidence="1">
    <location>
        <position position="1"/>
    </location>
</feature>
<protein>
    <submittedName>
        <fullName evidence="1">6082_t:CDS:1</fullName>
    </submittedName>
</protein>
<sequence>IPEESELLFESTVDRNLPDLSENNSEVRSIKRRKLLTLTNAIHTSVQ</sequence>
<comment type="caution">
    <text evidence="1">The sequence shown here is derived from an EMBL/GenBank/DDBJ whole genome shotgun (WGS) entry which is preliminary data.</text>
</comment>